<evidence type="ECO:0008006" key="4">
    <source>
        <dbReference type="Google" id="ProtNLM"/>
    </source>
</evidence>
<protein>
    <recommendedName>
        <fullName evidence="4">Retrotransposon gag domain-containing protein</fullName>
    </recommendedName>
</protein>
<keyword evidence="3" id="KW-1185">Reference proteome</keyword>
<evidence type="ECO:0000313" key="3">
    <source>
        <dbReference type="Proteomes" id="UP000596660"/>
    </source>
</evidence>
<organism evidence="2 3">
    <name type="scientific">Chenopodium quinoa</name>
    <name type="common">Quinoa</name>
    <dbReference type="NCBI Taxonomy" id="63459"/>
    <lineage>
        <taxon>Eukaryota</taxon>
        <taxon>Viridiplantae</taxon>
        <taxon>Streptophyta</taxon>
        <taxon>Embryophyta</taxon>
        <taxon>Tracheophyta</taxon>
        <taxon>Spermatophyta</taxon>
        <taxon>Magnoliopsida</taxon>
        <taxon>eudicotyledons</taxon>
        <taxon>Gunneridae</taxon>
        <taxon>Pentapetalae</taxon>
        <taxon>Caryophyllales</taxon>
        <taxon>Chenopodiaceae</taxon>
        <taxon>Chenopodioideae</taxon>
        <taxon>Atripliceae</taxon>
        <taxon>Chenopodium</taxon>
    </lineage>
</organism>
<name>A0A803MQZ7_CHEQI</name>
<evidence type="ECO:0000313" key="2">
    <source>
        <dbReference type="EnsemblPlants" id="AUR62033698-RA:cds"/>
    </source>
</evidence>
<sequence>MKKLRGLRQTGSIRDYIGAYSSIMLEIPGMEEKTRLIFFMDDLQRWAEQELRRRGVKTLMEGIIMTESLVEVSSRSRRDRGKTTEESDHEVEEASLQSRVKHDTYGKDKAQSKGDNRNEEGVSHNLVSLREARNLGIKFTKVDGELKVINTESTPVHGRAWKVPIRLGK</sequence>
<dbReference type="Gramene" id="AUR62033698-RA">
    <property type="protein sequence ID" value="AUR62033698-RA:cds"/>
    <property type="gene ID" value="AUR62033698"/>
</dbReference>
<dbReference type="Proteomes" id="UP000596660">
    <property type="component" value="Unplaced"/>
</dbReference>
<accession>A0A803MQZ7</accession>
<dbReference type="AlphaFoldDB" id="A0A803MQZ7"/>
<reference evidence="2" key="1">
    <citation type="journal article" date="2017" name="Nature">
        <title>The genome of Chenopodium quinoa.</title>
        <authorList>
            <person name="Jarvis D.E."/>
            <person name="Ho Y.S."/>
            <person name="Lightfoot D.J."/>
            <person name="Schmoeckel S.M."/>
            <person name="Li B."/>
            <person name="Borm T.J.A."/>
            <person name="Ohyanagi H."/>
            <person name="Mineta K."/>
            <person name="Michell C.T."/>
            <person name="Saber N."/>
            <person name="Kharbatia N.M."/>
            <person name="Rupper R.R."/>
            <person name="Sharp A.R."/>
            <person name="Dally N."/>
            <person name="Boughton B.A."/>
            <person name="Woo Y.H."/>
            <person name="Gao G."/>
            <person name="Schijlen E.G.W.M."/>
            <person name="Guo X."/>
            <person name="Momin A.A."/>
            <person name="Negrao S."/>
            <person name="Al-Babili S."/>
            <person name="Gehring C."/>
            <person name="Roessner U."/>
            <person name="Jung C."/>
            <person name="Murphy K."/>
            <person name="Arold S.T."/>
            <person name="Gojobori T."/>
            <person name="van der Linden C.G."/>
            <person name="van Loo E.N."/>
            <person name="Jellen E.N."/>
            <person name="Maughan P.J."/>
            <person name="Tester M."/>
        </authorList>
    </citation>
    <scope>NUCLEOTIDE SEQUENCE [LARGE SCALE GENOMIC DNA]</scope>
    <source>
        <strain evidence="2">cv. PI 614886</strain>
    </source>
</reference>
<feature type="compositionally biased region" description="Basic and acidic residues" evidence="1">
    <location>
        <begin position="100"/>
        <end position="122"/>
    </location>
</feature>
<reference evidence="2" key="2">
    <citation type="submission" date="2021-03" db="UniProtKB">
        <authorList>
            <consortium name="EnsemblPlants"/>
        </authorList>
    </citation>
    <scope>IDENTIFICATION</scope>
</reference>
<proteinExistence type="predicted"/>
<dbReference type="EnsemblPlants" id="AUR62033698-RA">
    <property type="protein sequence ID" value="AUR62033698-RA:cds"/>
    <property type="gene ID" value="AUR62033698"/>
</dbReference>
<evidence type="ECO:0000256" key="1">
    <source>
        <dbReference type="SAM" id="MobiDB-lite"/>
    </source>
</evidence>
<feature type="region of interest" description="Disordered" evidence="1">
    <location>
        <begin position="71"/>
        <end position="122"/>
    </location>
</feature>